<feature type="transmembrane region" description="Helical" evidence="1">
    <location>
        <begin position="33"/>
        <end position="55"/>
    </location>
</feature>
<evidence type="ECO:0000313" key="2">
    <source>
        <dbReference type="EMBL" id="MES1927718.1"/>
    </source>
</evidence>
<evidence type="ECO:0000313" key="3">
    <source>
        <dbReference type="Proteomes" id="UP001460888"/>
    </source>
</evidence>
<dbReference type="Proteomes" id="UP001460888">
    <property type="component" value="Unassembled WGS sequence"/>
</dbReference>
<organism evidence="2 3">
    <name type="scientific">Salinisphaera dokdonensis CL-ES53</name>
    <dbReference type="NCBI Taxonomy" id="1304272"/>
    <lineage>
        <taxon>Bacteria</taxon>
        <taxon>Pseudomonadati</taxon>
        <taxon>Pseudomonadota</taxon>
        <taxon>Gammaproteobacteria</taxon>
        <taxon>Salinisphaerales</taxon>
        <taxon>Salinisphaeraceae</taxon>
        <taxon>Salinisphaera</taxon>
    </lineage>
</organism>
<dbReference type="EMBL" id="APND01000001">
    <property type="protein sequence ID" value="MES1927718.1"/>
    <property type="molecule type" value="Genomic_DNA"/>
</dbReference>
<evidence type="ECO:0000256" key="1">
    <source>
        <dbReference type="SAM" id="Phobius"/>
    </source>
</evidence>
<gene>
    <name evidence="2" type="ORF">SADO_00640</name>
</gene>
<feature type="transmembrane region" description="Helical" evidence="1">
    <location>
        <begin position="7"/>
        <end position="27"/>
    </location>
</feature>
<reference evidence="2 3" key="1">
    <citation type="submission" date="2013-03" db="EMBL/GenBank/DDBJ databases">
        <title>Salinisphaera dokdonensis CL-ES53 Genome Sequencing.</title>
        <authorList>
            <person name="Li C."/>
            <person name="Lai Q."/>
            <person name="Shao Z."/>
        </authorList>
    </citation>
    <scope>NUCLEOTIDE SEQUENCE [LARGE SCALE GENOMIC DNA]</scope>
    <source>
        <strain evidence="2 3">CL-ES53</strain>
    </source>
</reference>
<accession>A0ABV2AVT3</accession>
<evidence type="ECO:0008006" key="4">
    <source>
        <dbReference type="Google" id="ProtNLM"/>
    </source>
</evidence>
<proteinExistence type="predicted"/>
<keyword evidence="1" id="KW-1133">Transmembrane helix</keyword>
<dbReference type="RefSeq" id="WP_353108370.1">
    <property type="nucleotide sequence ID" value="NZ_APND01000001.1"/>
</dbReference>
<keyword evidence="1" id="KW-0812">Transmembrane</keyword>
<comment type="caution">
    <text evidence="2">The sequence shown here is derived from an EMBL/GenBank/DDBJ whole genome shotgun (WGS) entry which is preliminary data.</text>
</comment>
<feature type="transmembrane region" description="Helical" evidence="1">
    <location>
        <begin position="67"/>
        <end position="97"/>
    </location>
</feature>
<name>A0ABV2AVT3_9GAMM</name>
<sequence>MRLLSLIFIPLGLLIELFAVWVFVAGWHEPVGLITILFVHLIGCAVLIVGVYLALPPNYRRPVGGGFAFLATATVFAPALGALGLVLGMLPGLYFAYREKPKEWDTLAIPDLPFQPVTVNPNDVFMRDGLASVLMHFDDRNRRQQAILACRHLPRRDAVPILRSGLSDSADEVRLLAYAMLNSIERDLESQLNTVRDAILANGDEDGELHEERAMLFWEFSYLQLAKGSVEELMLTKARDAIDTAIEAQATAQRWLLRARICLELGHYDDAESALRHSERLGLSADDAAPRWAELAFCRRDYQDVAPALKRMSPRAANNPVMRPVMEYWL</sequence>
<keyword evidence="1" id="KW-0472">Membrane</keyword>
<protein>
    <recommendedName>
        <fullName evidence="4">PbsX family transcriptional regulator</fullName>
    </recommendedName>
</protein>
<keyword evidence="3" id="KW-1185">Reference proteome</keyword>